<reference evidence="2" key="1">
    <citation type="submission" date="2014-12" db="EMBL/GenBank/DDBJ databases">
        <title>Genome Sequence of Valsa Canker Pathogens Uncovers a Specific Adaption of Colonization on Woody Bark.</title>
        <authorList>
            <person name="Yin Z."/>
            <person name="Liu H."/>
            <person name="Gao X."/>
            <person name="Li Z."/>
            <person name="Song N."/>
            <person name="Ke X."/>
            <person name="Dai Q."/>
            <person name="Wu Y."/>
            <person name="Sun Y."/>
            <person name="Xu J.-R."/>
            <person name="Kang Z.K."/>
            <person name="Wang L."/>
            <person name="Huang L."/>
        </authorList>
    </citation>
    <scope>NUCLEOTIDE SEQUENCE [LARGE SCALE GENOMIC DNA]</scope>
    <source>
        <strain evidence="2">03-8</strain>
    </source>
</reference>
<feature type="region of interest" description="Disordered" evidence="1">
    <location>
        <begin position="155"/>
        <end position="178"/>
    </location>
</feature>
<feature type="compositionally biased region" description="Polar residues" evidence="1">
    <location>
        <begin position="64"/>
        <end position="79"/>
    </location>
</feature>
<keyword evidence="3" id="KW-1185">Reference proteome</keyword>
<evidence type="ECO:0000256" key="1">
    <source>
        <dbReference type="SAM" id="MobiDB-lite"/>
    </source>
</evidence>
<dbReference type="EMBL" id="CM003100">
    <property type="protein sequence ID" value="KUI67535.1"/>
    <property type="molecule type" value="Genomic_DNA"/>
</dbReference>
<gene>
    <name evidence="2" type="ORF">VM1G_11512</name>
</gene>
<evidence type="ECO:0000313" key="2">
    <source>
        <dbReference type="EMBL" id="KUI67535.1"/>
    </source>
</evidence>
<name>A0A194VUQ2_CYTMA</name>
<feature type="compositionally biased region" description="Polar residues" evidence="1">
    <location>
        <begin position="1"/>
        <end position="15"/>
    </location>
</feature>
<accession>A0A194VUQ2</accession>
<evidence type="ECO:0000313" key="3">
    <source>
        <dbReference type="Proteomes" id="UP000078559"/>
    </source>
</evidence>
<dbReference type="AlphaFoldDB" id="A0A194VUQ2"/>
<feature type="region of interest" description="Disordered" evidence="1">
    <location>
        <begin position="54"/>
        <end position="93"/>
    </location>
</feature>
<sequence length="178" mass="19191">MGPNQQPSEASPSSDDTMDAGAIFGNDEYYLAQVILDGYPPPFMPLEKPFDISDVDPEGVSLSEGDTPSLTETTPSLNSEEFPIPRNVSDDTTCGDIDTSTFSSKTMSTGNDGLVTYDGRHMLDLFSEIDFDPNLGLLDEPTNHARSLETPDWSSFINTPMTTPPDPVSTDGGSVWVS</sequence>
<feature type="region of interest" description="Disordered" evidence="1">
    <location>
        <begin position="1"/>
        <end position="21"/>
    </location>
</feature>
<organism evidence="2 3">
    <name type="scientific">Cytospora mali</name>
    <name type="common">Apple Valsa canker fungus</name>
    <name type="synonym">Valsa mali</name>
    <dbReference type="NCBI Taxonomy" id="578113"/>
    <lineage>
        <taxon>Eukaryota</taxon>
        <taxon>Fungi</taxon>
        <taxon>Dikarya</taxon>
        <taxon>Ascomycota</taxon>
        <taxon>Pezizomycotina</taxon>
        <taxon>Sordariomycetes</taxon>
        <taxon>Sordariomycetidae</taxon>
        <taxon>Diaporthales</taxon>
        <taxon>Cytosporaceae</taxon>
        <taxon>Cytospora</taxon>
    </lineage>
</organism>
<dbReference type="Proteomes" id="UP000078559">
    <property type="component" value="Chromosome 3"/>
</dbReference>
<protein>
    <submittedName>
        <fullName evidence="2">Uncharacterized protein</fullName>
    </submittedName>
</protein>
<proteinExistence type="predicted"/>